<evidence type="ECO:0000313" key="2">
    <source>
        <dbReference type="EMBL" id="MEA5522887.1"/>
    </source>
</evidence>
<reference evidence="2 3" key="1">
    <citation type="submission" date="2023-12" db="EMBL/GenBank/DDBJ databases">
        <title>Baltic Sea Cyanobacteria.</title>
        <authorList>
            <person name="Delbaje E."/>
            <person name="Fewer D.P."/>
            <person name="Shishido T.K."/>
        </authorList>
    </citation>
    <scope>NUCLEOTIDE SEQUENCE [LARGE SCALE GENOMIC DNA]</scope>
    <source>
        <strain evidence="2 3">CCNP 1315</strain>
    </source>
</reference>
<proteinExistence type="predicted"/>
<evidence type="ECO:0000259" key="1">
    <source>
        <dbReference type="Pfam" id="PF08378"/>
    </source>
</evidence>
<accession>A0ABU5U6S1</accession>
<sequence length="393" mass="44255">MALTVPDCVPSKASSGEKRLFEVLKDELPDDCYVWYEPNVKGLYPDFIILGPTLGLLILEVKGWSASQILRASHQHFEIEQAGGQIEIQQSPLRQGKGYQDTLMNKLKEYSILCQDDGDYKGKPTFPIGVGAIMTNITEAKARDENIYSILEKPQVVYKDELLEWEGIGERALMKRLEDMFTVWFKFWGLEDDQISTIKGVIHPEVVVRKEPATVKSVPSGFILKPDATVIKTLDVKQEQLARSLGSGHRLFCGVAGSGKTLILLSRAKTLAGGIFNKRVLILCFNITLAAYLRSLIEAENNPLYQERIEVLHFHDWAKSILGKLPNVREFRAEYDEVLGDRLLEELDHIPAEQKWDAVLVDEAHTFHPNWFKCCAAALKDPDNGDLLGDFLA</sequence>
<keyword evidence="3" id="KW-1185">Reference proteome</keyword>
<name>A0ABU5U6S1_9CYAN</name>
<evidence type="ECO:0000313" key="3">
    <source>
        <dbReference type="Proteomes" id="UP001301728"/>
    </source>
</evidence>
<protein>
    <submittedName>
        <fullName evidence="2">NERD domain-containing protein</fullName>
    </submittedName>
</protein>
<comment type="caution">
    <text evidence="2">The sequence shown here is derived from an EMBL/GenBank/DDBJ whole genome shotgun (WGS) entry which is preliminary data.</text>
</comment>
<dbReference type="EMBL" id="JAYGHT010000195">
    <property type="protein sequence ID" value="MEA5522887.1"/>
    <property type="molecule type" value="Genomic_DNA"/>
</dbReference>
<dbReference type="Proteomes" id="UP001301728">
    <property type="component" value="Unassembled WGS sequence"/>
</dbReference>
<feature type="domain" description="NERD" evidence="1">
    <location>
        <begin position="14"/>
        <end position="108"/>
    </location>
</feature>
<dbReference type="Pfam" id="PF08378">
    <property type="entry name" value="NERD"/>
    <property type="match status" value="1"/>
</dbReference>
<dbReference type="InterPro" id="IPR011528">
    <property type="entry name" value="NERD"/>
</dbReference>
<dbReference type="RefSeq" id="WP_323274509.1">
    <property type="nucleotide sequence ID" value="NZ_JAYGHT010000195.1"/>
</dbReference>
<organism evidence="2 3">
    <name type="scientific">Limnoraphis robusta CCNP1315</name>
    <dbReference type="NCBI Taxonomy" id="3110306"/>
    <lineage>
        <taxon>Bacteria</taxon>
        <taxon>Bacillati</taxon>
        <taxon>Cyanobacteriota</taxon>
        <taxon>Cyanophyceae</taxon>
        <taxon>Oscillatoriophycideae</taxon>
        <taxon>Oscillatoriales</taxon>
        <taxon>Sirenicapillariaceae</taxon>
        <taxon>Limnoraphis</taxon>
    </lineage>
</organism>
<dbReference type="InterPro" id="IPR027417">
    <property type="entry name" value="P-loop_NTPase"/>
</dbReference>
<dbReference type="Gene3D" id="3.40.50.300">
    <property type="entry name" value="P-loop containing nucleotide triphosphate hydrolases"/>
    <property type="match status" value="1"/>
</dbReference>
<gene>
    <name evidence="2" type="ORF">VB854_28550</name>
</gene>
<dbReference type="SUPFAM" id="SSF52540">
    <property type="entry name" value="P-loop containing nucleoside triphosphate hydrolases"/>
    <property type="match status" value="1"/>
</dbReference>